<organism evidence="1 2">
    <name type="scientific">Bacillus cereus (strain ATCC 10987 / NRS 248)</name>
    <dbReference type="NCBI Taxonomy" id="222523"/>
    <lineage>
        <taxon>Bacteria</taxon>
        <taxon>Bacillati</taxon>
        <taxon>Bacillota</taxon>
        <taxon>Bacilli</taxon>
        <taxon>Bacillales</taxon>
        <taxon>Bacillaceae</taxon>
        <taxon>Bacillus</taxon>
        <taxon>Bacillus cereus group</taxon>
    </lineage>
</organism>
<dbReference type="KEGG" id="bca:BCE_1775"/>
<evidence type="ECO:0000313" key="2">
    <source>
        <dbReference type="Proteomes" id="UP000002527"/>
    </source>
</evidence>
<dbReference type="EMBL" id="AE017194">
    <property type="protein sequence ID" value="AAS40703.1"/>
    <property type="molecule type" value="Genomic_DNA"/>
</dbReference>
<proteinExistence type="predicted"/>
<dbReference type="HOGENOM" id="CLU_3380339_0_0_9"/>
<name>Q73AJ8_BACC1</name>
<accession>Q73AJ8</accession>
<dbReference type="AlphaFoldDB" id="Q73AJ8"/>
<sequence length="33" mass="3817">MNNARGLNVFDRLISLFVAIDFYKRRGEEDGAE</sequence>
<gene>
    <name evidence="1" type="ordered locus">BCE_1775</name>
</gene>
<protein>
    <submittedName>
        <fullName evidence="1">Uncharacterized protein</fullName>
    </submittedName>
</protein>
<reference evidence="1 2" key="1">
    <citation type="journal article" date="2004" name="Nucleic Acids Res.">
        <title>The genome sequence of Bacillus cereus ATCC 10987 reveals metabolic adaptations and a large plasmid related to Bacillus anthracis pXO1.</title>
        <authorList>
            <person name="Rasko D.A."/>
            <person name="Ravel J."/>
            <person name="Okstad O.A."/>
            <person name="Helgason E."/>
            <person name="Cer R.Z."/>
            <person name="Jiang L."/>
            <person name="Shores K.A."/>
            <person name="Fouts D.E."/>
            <person name="Tourasse N.J."/>
            <person name="Angiuoli S.V."/>
            <person name="Kolonay J."/>
            <person name="Nelson W.C."/>
            <person name="Kolsto A.-B."/>
            <person name="Fraser C.M."/>
            <person name="Read T.D."/>
        </authorList>
    </citation>
    <scope>NUCLEOTIDE SEQUENCE [LARGE SCALE GENOMIC DNA]</scope>
    <source>
        <strain evidence="2">ATCC 10987 / NRS 248</strain>
    </source>
</reference>
<evidence type="ECO:0000313" key="1">
    <source>
        <dbReference type="EMBL" id="AAS40703.1"/>
    </source>
</evidence>
<dbReference type="Proteomes" id="UP000002527">
    <property type="component" value="Chromosome"/>
</dbReference>